<feature type="transmembrane region" description="Helical" evidence="7">
    <location>
        <begin position="343"/>
        <end position="364"/>
    </location>
</feature>
<evidence type="ECO:0000313" key="9">
    <source>
        <dbReference type="EMBL" id="MBL6445807.1"/>
    </source>
</evidence>
<feature type="domain" description="NADH:quinone oxidoreductase/Mrp antiporter transmembrane" evidence="8">
    <location>
        <begin position="143"/>
        <end position="199"/>
    </location>
</feature>
<dbReference type="RefSeq" id="WP_202855354.1">
    <property type="nucleotide sequence ID" value="NZ_JAEUGD010000018.1"/>
</dbReference>
<dbReference type="InterPro" id="IPR001750">
    <property type="entry name" value="ND/Mrp_TM"/>
</dbReference>
<feature type="transmembrane region" description="Helical" evidence="7">
    <location>
        <begin position="278"/>
        <end position="301"/>
    </location>
</feature>
<keyword evidence="3 6" id="KW-0812">Transmembrane</keyword>
<dbReference type="NCBIfam" id="TIGR01972">
    <property type="entry name" value="NDH_I_M"/>
    <property type="match status" value="1"/>
</dbReference>
<dbReference type="GO" id="GO:0012505">
    <property type="term" value="C:endomembrane system"/>
    <property type="evidence" value="ECO:0007669"/>
    <property type="project" value="UniProtKB-SubCell"/>
</dbReference>
<comment type="subcellular location">
    <subcellularLocation>
        <location evidence="1">Endomembrane system</location>
        <topology evidence="1">Multi-pass membrane protein</topology>
    </subcellularLocation>
    <subcellularLocation>
        <location evidence="6">Membrane</location>
        <topology evidence="6">Multi-pass membrane protein</topology>
    </subcellularLocation>
</comment>
<feature type="transmembrane region" description="Helical" evidence="7">
    <location>
        <begin position="441"/>
        <end position="472"/>
    </location>
</feature>
<name>A0A937FVP0_9BACT</name>
<sequence>MLYNHLLSILVFLPLTAAIVIALLPASVKHISKHITLGIGCIQLILAVILYLGYNSSIAGVNTIDGFQFAVNIPWINLELSTLGKLSAHYFVGVDGLSISMVLLSIVILFIGVISSWNIQDKVKGYFSLYLILNAAIIGCFVALDFLLFYLFFEFMLLPMYFLIGLWGGPRRDYASIKFFLYTLLGSIFILIVMISLYLSVIDPTATAVEYGLADNIEQVTPEMEEKVQSLLSNNQLPTDKLVHTFNMIHMTNEGNYIPKSVMDMHAVRMILGHPARLLAFLLIFLGFAIKIPVVPLHTWLPDAHVEAPTPISVVLAGILLKVGAYGLIRTGFMIIPDGALHYSWWIGFFGVLSIIYGAMNALASRDLKRLIAYSSVSHMGFVLLGLASLTAEGVSGAVYQMVSHGFISGALFLIAGVIYDRTHNRVIENYSGLASQMPKYTIFVVIFFFASMGLPGFSGFIAEIFVLLGAFSSSSINGLVPKWMAIIATTGLILSAAYYLWAIQRMFFGKFFTKGPVKEDMLSDLKPREYIMLIPLFVFALLLGIFPDILLNLINQSVTLFVDVIGNHGFQMLEK</sequence>
<accession>A0A937FVP0</accession>
<evidence type="ECO:0000256" key="5">
    <source>
        <dbReference type="ARBA" id="ARBA00023136"/>
    </source>
</evidence>
<keyword evidence="5 7" id="KW-0472">Membrane</keyword>
<feature type="transmembrane region" description="Helical" evidence="7">
    <location>
        <begin position="484"/>
        <end position="502"/>
    </location>
</feature>
<evidence type="ECO:0000256" key="6">
    <source>
        <dbReference type="RuleBase" id="RU000320"/>
    </source>
</evidence>
<dbReference type="InterPro" id="IPR010227">
    <property type="entry name" value="NADH_Q_OxRdtase_chainM/4"/>
</dbReference>
<dbReference type="AlphaFoldDB" id="A0A937FVP0"/>
<feature type="transmembrane region" description="Helical" evidence="7">
    <location>
        <begin position="179"/>
        <end position="201"/>
    </location>
</feature>
<feature type="domain" description="NADH:quinone oxidoreductase/Mrp antiporter transmembrane" evidence="8">
    <location>
        <begin position="265"/>
        <end position="481"/>
    </location>
</feature>
<proteinExistence type="inferred from homology"/>
<dbReference type="EMBL" id="JAEUGD010000018">
    <property type="protein sequence ID" value="MBL6445807.1"/>
    <property type="molecule type" value="Genomic_DNA"/>
</dbReference>
<dbReference type="GO" id="GO:0003954">
    <property type="term" value="F:NADH dehydrogenase activity"/>
    <property type="evidence" value="ECO:0007669"/>
    <property type="project" value="TreeGrafter"/>
</dbReference>
<comment type="similarity">
    <text evidence="2">Belongs to the complex I subunit 4 family.</text>
</comment>
<organism evidence="9 10">
    <name type="scientific">Fulvivirga marina</name>
    <dbReference type="NCBI Taxonomy" id="2494733"/>
    <lineage>
        <taxon>Bacteria</taxon>
        <taxon>Pseudomonadati</taxon>
        <taxon>Bacteroidota</taxon>
        <taxon>Cytophagia</taxon>
        <taxon>Cytophagales</taxon>
        <taxon>Fulvivirgaceae</taxon>
        <taxon>Fulvivirga</taxon>
    </lineage>
</organism>
<dbReference type="PANTHER" id="PTHR43507">
    <property type="entry name" value="NADH-UBIQUINONE OXIDOREDUCTASE CHAIN 4"/>
    <property type="match status" value="1"/>
</dbReference>
<dbReference type="InterPro" id="IPR003918">
    <property type="entry name" value="NADH_UbQ_OxRdtase"/>
</dbReference>
<feature type="transmembrane region" description="Helical" evidence="7">
    <location>
        <begin position="6"/>
        <end position="28"/>
    </location>
</feature>
<feature type="transmembrane region" description="Helical" evidence="7">
    <location>
        <begin position="398"/>
        <end position="420"/>
    </location>
</feature>
<comment type="caution">
    <text evidence="9">The sequence shown here is derived from an EMBL/GenBank/DDBJ whole genome shotgun (WGS) entry which is preliminary data.</text>
</comment>
<feature type="transmembrane region" description="Helical" evidence="7">
    <location>
        <begin position="126"/>
        <end position="144"/>
    </location>
</feature>
<feature type="transmembrane region" description="Helical" evidence="7">
    <location>
        <begin position="90"/>
        <end position="114"/>
    </location>
</feature>
<dbReference type="Pfam" id="PF00361">
    <property type="entry name" value="Proton_antipo_M"/>
    <property type="match status" value="2"/>
</dbReference>
<keyword evidence="4 7" id="KW-1133">Transmembrane helix</keyword>
<evidence type="ECO:0000256" key="1">
    <source>
        <dbReference type="ARBA" id="ARBA00004127"/>
    </source>
</evidence>
<dbReference type="GO" id="GO:0042773">
    <property type="term" value="P:ATP synthesis coupled electron transport"/>
    <property type="evidence" value="ECO:0007669"/>
    <property type="project" value="InterPro"/>
</dbReference>
<keyword evidence="10" id="KW-1185">Reference proteome</keyword>
<reference evidence="9" key="1">
    <citation type="submission" date="2021-01" db="EMBL/GenBank/DDBJ databases">
        <title>Fulvivirga kasyanovii gen. nov., sp nov., a novel member of the phylum Bacteroidetes isolated from seawater in a mussel farm.</title>
        <authorList>
            <person name="Zhao L.-H."/>
            <person name="Wang Z.-J."/>
        </authorList>
    </citation>
    <scope>NUCLEOTIDE SEQUENCE</scope>
    <source>
        <strain evidence="9">29W222</strain>
    </source>
</reference>
<evidence type="ECO:0000259" key="8">
    <source>
        <dbReference type="Pfam" id="PF00361"/>
    </source>
</evidence>
<gene>
    <name evidence="9" type="ORF">JMN32_05780</name>
</gene>
<feature type="transmembrane region" description="Helical" evidence="7">
    <location>
        <begin position="531"/>
        <end position="555"/>
    </location>
</feature>
<protein>
    <submittedName>
        <fullName evidence="9">NADH-quinone oxidoreductase subunit M</fullName>
    </submittedName>
</protein>
<evidence type="ECO:0000256" key="3">
    <source>
        <dbReference type="ARBA" id="ARBA00022692"/>
    </source>
</evidence>
<evidence type="ECO:0000313" key="10">
    <source>
        <dbReference type="Proteomes" id="UP000614216"/>
    </source>
</evidence>
<dbReference type="GO" id="GO:0015990">
    <property type="term" value="P:electron transport coupled proton transport"/>
    <property type="evidence" value="ECO:0007669"/>
    <property type="project" value="TreeGrafter"/>
</dbReference>
<evidence type="ECO:0000256" key="7">
    <source>
        <dbReference type="SAM" id="Phobius"/>
    </source>
</evidence>
<dbReference type="Proteomes" id="UP000614216">
    <property type="component" value="Unassembled WGS sequence"/>
</dbReference>
<dbReference type="PANTHER" id="PTHR43507:SF1">
    <property type="entry name" value="NADH-UBIQUINONE OXIDOREDUCTASE CHAIN 4"/>
    <property type="match status" value="1"/>
</dbReference>
<dbReference type="PRINTS" id="PR01437">
    <property type="entry name" value="NUOXDRDTASE4"/>
</dbReference>
<dbReference type="GO" id="GO:0048039">
    <property type="term" value="F:ubiquinone binding"/>
    <property type="evidence" value="ECO:0007669"/>
    <property type="project" value="TreeGrafter"/>
</dbReference>
<dbReference type="GO" id="GO:0016020">
    <property type="term" value="C:membrane"/>
    <property type="evidence" value="ECO:0007669"/>
    <property type="project" value="UniProtKB-SubCell"/>
</dbReference>
<feature type="transmembrane region" description="Helical" evidence="7">
    <location>
        <begin position="35"/>
        <end position="54"/>
    </location>
</feature>
<evidence type="ECO:0000256" key="4">
    <source>
        <dbReference type="ARBA" id="ARBA00022989"/>
    </source>
</evidence>
<feature type="transmembrane region" description="Helical" evidence="7">
    <location>
        <begin position="371"/>
        <end position="392"/>
    </location>
</feature>
<dbReference type="GO" id="GO:0008137">
    <property type="term" value="F:NADH dehydrogenase (ubiquinone) activity"/>
    <property type="evidence" value="ECO:0007669"/>
    <property type="project" value="InterPro"/>
</dbReference>
<evidence type="ECO:0000256" key="2">
    <source>
        <dbReference type="ARBA" id="ARBA00009025"/>
    </source>
</evidence>